<organism evidence="1 2">
    <name type="scientific">Gymnopus androsaceus JB14</name>
    <dbReference type="NCBI Taxonomy" id="1447944"/>
    <lineage>
        <taxon>Eukaryota</taxon>
        <taxon>Fungi</taxon>
        <taxon>Dikarya</taxon>
        <taxon>Basidiomycota</taxon>
        <taxon>Agaricomycotina</taxon>
        <taxon>Agaricomycetes</taxon>
        <taxon>Agaricomycetidae</taxon>
        <taxon>Agaricales</taxon>
        <taxon>Marasmiineae</taxon>
        <taxon>Omphalotaceae</taxon>
        <taxon>Gymnopus</taxon>
    </lineage>
</organism>
<reference evidence="1" key="1">
    <citation type="journal article" date="2019" name="Environ. Microbiol.">
        <title>Fungal ecological strategies reflected in gene transcription - a case study of two litter decomposers.</title>
        <authorList>
            <person name="Barbi F."/>
            <person name="Kohler A."/>
            <person name="Barry K."/>
            <person name="Baskaran P."/>
            <person name="Daum C."/>
            <person name="Fauchery L."/>
            <person name="Ihrmark K."/>
            <person name="Kuo A."/>
            <person name="LaButti K."/>
            <person name="Lipzen A."/>
            <person name="Morin E."/>
            <person name="Grigoriev I.V."/>
            <person name="Henrissat B."/>
            <person name="Lindahl B."/>
            <person name="Martin F."/>
        </authorList>
    </citation>
    <scope>NUCLEOTIDE SEQUENCE</scope>
    <source>
        <strain evidence="1">JB14</strain>
    </source>
</reference>
<evidence type="ECO:0000313" key="2">
    <source>
        <dbReference type="Proteomes" id="UP000799118"/>
    </source>
</evidence>
<dbReference type="EMBL" id="ML769505">
    <property type="protein sequence ID" value="KAE9396981.1"/>
    <property type="molecule type" value="Genomic_DNA"/>
</dbReference>
<sequence>MTLFRARFCRSFWGPLQSLSTRVKRNDPIVFFFSGYSAKSDHGGGPPVGVICPFDITTNGGISDKVLLQAFDLLSQSCGNNITVFLDCVGDCFNWDTPVSCAVIFPNKAAENEEGGVFTSAIIKVVNTQVGQLQSITMTAEEFSERVQSTIARDDVVVHCIGMNVDRPLFNSEAPQGH</sequence>
<dbReference type="Proteomes" id="UP000799118">
    <property type="component" value="Unassembled WGS sequence"/>
</dbReference>
<name>A0A6A4HH96_9AGAR</name>
<proteinExistence type="predicted"/>
<dbReference type="AlphaFoldDB" id="A0A6A4HH96"/>
<gene>
    <name evidence="1" type="ORF">BT96DRAFT_91435</name>
</gene>
<keyword evidence="2" id="KW-1185">Reference proteome</keyword>
<dbReference type="Gene3D" id="3.40.50.1460">
    <property type="match status" value="1"/>
</dbReference>
<protein>
    <submittedName>
        <fullName evidence="1">Uncharacterized protein</fullName>
    </submittedName>
</protein>
<accession>A0A6A4HH96</accession>
<dbReference type="OrthoDB" id="10255174at2759"/>
<evidence type="ECO:0000313" key="1">
    <source>
        <dbReference type="EMBL" id="KAE9396981.1"/>
    </source>
</evidence>